<sequence>MYQGNLDADDVENIKWNNTFKIEHHECLNNKVRHCLRGHKCLLKLEFDAIDETLNECRIQAFQKLRISLDSDDMEKISTKDTVENIDDLATKMIGPLSDKYSTKLSQNIVDTFGNLTYEQLNAIKEVAVIQPYTQNYFCYFPKTITLQKLKKAKIFHEFPKISVFPDYYLSGLSMITKTEFRKLTEAQFNAVKEVVKIHPHFRCEKFWRNRKMRGNE</sequence>
<proteinExistence type="predicted"/>
<evidence type="ECO:0000313" key="1">
    <source>
        <dbReference type="Proteomes" id="UP000887579"/>
    </source>
</evidence>
<name>A0AC34FRL1_9BILA</name>
<accession>A0AC34FRL1</accession>
<dbReference type="WBParaSite" id="ES5_v2.g20061.t1">
    <property type="protein sequence ID" value="ES5_v2.g20061.t1"/>
    <property type="gene ID" value="ES5_v2.g20061"/>
</dbReference>
<organism evidence="1 2">
    <name type="scientific">Panagrolaimus sp. ES5</name>
    <dbReference type="NCBI Taxonomy" id="591445"/>
    <lineage>
        <taxon>Eukaryota</taxon>
        <taxon>Metazoa</taxon>
        <taxon>Ecdysozoa</taxon>
        <taxon>Nematoda</taxon>
        <taxon>Chromadorea</taxon>
        <taxon>Rhabditida</taxon>
        <taxon>Tylenchina</taxon>
        <taxon>Panagrolaimomorpha</taxon>
        <taxon>Panagrolaimoidea</taxon>
        <taxon>Panagrolaimidae</taxon>
        <taxon>Panagrolaimus</taxon>
    </lineage>
</organism>
<dbReference type="Proteomes" id="UP000887579">
    <property type="component" value="Unplaced"/>
</dbReference>
<evidence type="ECO:0000313" key="2">
    <source>
        <dbReference type="WBParaSite" id="ES5_v2.g20061.t1"/>
    </source>
</evidence>
<protein>
    <submittedName>
        <fullName evidence="2">Uncharacterized protein</fullName>
    </submittedName>
</protein>
<reference evidence="2" key="1">
    <citation type="submission" date="2022-11" db="UniProtKB">
        <authorList>
            <consortium name="WormBaseParasite"/>
        </authorList>
    </citation>
    <scope>IDENTIFICATION</scope>
</reference>